<dbReference type="InterPro" id="IPR002397">
    <property type="entry name" value="Cyt_P450_B"/>
</dbReference>
<dbReference type="GO" id="GO:0020037">
    <property type="term" value="F:heme binding"/>
    <property type="evidence" value="ECO:0007669"/>
    <property type="project" value="InterPro"/>
</dbReference>
<dbReference type="InterPro" id="IPR001128">
    <property type="entry name" value="Cyt_P450"/>
</dbReference>
<comment type="caution">
    <text evidence="2">The sequence shown here is derived from an EMBL/GenBank/DDBJ whole genome shotgun (WGS) entry which is preliminary data.</text>
</comment>
<dbReference type="PRINTS" id="PR00359">
    <property type="entry name" value="BP450"/>
</dbReference>
<comment type="similarity">
    <text evidence="1">Belongs to the cytochrome P450 family.</text>
</comment>
<evidence type="ECO:0000256" key="1">
    <source>
        <dbReference type="ARBA" id="ARBA00010617"/>
    </source>
</evidence>
<name>A0A3M2JPR0_9CELL</name>
<dbReference type="Proteomes" id="UP000269289">
    <property type="component" value="Unassembled WGS sequence"/>
</dbReference>
<gene>
    <name evidence="2" type="ORF">EBM89_00895</name>
</gene>
<dbReference type="OrthoDB" id="502624at2"/>
<dbReference type="GO" id="GO:0005506">
    <property type="term" value="F:iron ion binding"/>
    <property type="evidence" value="ECO:0007669"/>
    <property type="project" value="InterPro"/>
</dbReference>
<evidence type="ECO:0000313" key="2">
    <source>
        <dbReference type="EMBL" id="RMI14346.1"/>
    </source>
</evidence>
<keyword evidence="3" id="KW-1185">Reference proteome</keyword>
<dbReference type="PANTHER" id="PTHR46696">
    <property type="entry name" value="P450, PUTATIVE (EUROFUNG)-RELATED"/>
    <property type="match status" value="1"/>
</dbReference>
<dbReference type="GO" id="GO:0004497">
    <property type="term" value="F:monooxygenase activity"/>
    <property type="evidence" value="ECO:0007669"/>
    <property type="project" value="InterPro"/>
</dbReference>
<dbReference type="EMBL" id="RFFI01000002">
    <property type="protein sequence ID" value="RMI14346.1"/>
    <property type="molecule type" value="Genomic_DNA"/>
</dbReference>
<evidence type="ECO:0000313" key="3">
    <source>
        <dbReference type="Proteomes" id="UP000269289"/>
    </source>
</evidence>
<protein>
    <submittedName>
        <fullName evidence="2">Cytochrome P450</fullName>
    </submittedName>
</protein>
<dbReference type="SUPFAM" id="SSF48264">
    <property type="entry name" value="Cytochrome P450"/>
    <property type="match status" value="1"/>
</dbReference>
<dbReference type="Pfam" id="PF00067">
    <property type="entry name" value="p450"/>
    <property type="match status" value="1"/>
</dbReference>
<accession>A0A3M2JPR0</accession>
<dbReference type="RefSeq" id="WP_122147575.1">
    <property type="nucleotide sequence ID" value="NZ_RFFI01000002.1"/>
</dbReference>
<reference evidence="2 3" key="1">
    <citation type="submission" date="2018-10" db="EMBL/GenBank/DDBJ databases">
        <title>Isolation, diversity and antifungal activity of actinobacteria from wheat.</title>
        <authorList>
            <person name="Han C."/>
        </authorList>
    </citation>
    <scope>NUCLEOTIDE SEQUENCE [LARGE SCALE GENOMIC DNA]</scope>
    <source>
        <strain evidence="2 3">NEAU-YY56</strain>
    </source>
</reference>
<dbReference type="Gene3D" id="1.10.630.10">
    <property type="entry name" value="Cytochrome P450"/>
    <property type="match status" value="1"/>
</dbReference>
<proteinExistence type="inferred from homology"/>
<organism evidence="2 3">
    <name type="scientific">Cellulomonas triticagri</name>
    <dbReference type="NCBI Taxonomy" id="2483352"/>
    <lineage>
        <taxon>Bacteria</taxon>
        <taxon>Bacillati</taxon>
        <taxon>Actinomycetota</taxon>
        <taxon>Actinomycetes</taxon>
        <taxon>Micrococcales</taxon>
        <taxon>Cellulomonadaceae</taxon>
        <taxon>Cellulomonas</taxon>
    </lineage>
</organism>
<dbReference type="InterPro" id="IPR036396">
    <property type="entry name" value="Cyt_P450_sf"/>
</dbReference>
<dbReference type="AlphaFoldDB" id="A0A3M2JPR0"/>
<dbReference type="GO" id="GO:0016705">
    <property type="term" value="F:oxidoreductase activity, acting on paired donors, with incorporation or reduction of molecular oxygen"/>
    <property type="evidence" value="ECO:0007669"/>
    <property type="project" value="InterPro"/>
</dbReference>
<dbReference type="PANTHER" id="PTHR46696:SF1">
    <property type="entry name" value="CYTOCHROME P450 YJIB-RELATED"/>
    <property type="match status" value="1"/>
</dbReference>
<sequence>MAAPALFDPLTPAALHDPYPQFDRIRETAPVTWHPALGAWLVSQHAECQEVLRDHTRFARDPRRVGGEIGADLDNIQVQDPPDQARLRRSIMRALHAQDLDRICEEAGRAARRALLGRGGGPPFDVMAEIAAPAAMKIINTTLGVDHYTAAGYLPLFTALTRAMDSGLDPERLADGVAAGAELRRVVADWVRDGEPAAMIAAALDGDTLAREEELQLISSLAGVYNAGFSTTYAMTGALTALAVRRPEVLDAFRALDGSEARSRAAHELLRFLSPAQATSRYAAVDTTLRGNPIAAGDVVITLLAAANRDPRVFADPGTIDLGRRHNPHLAFAWGPHVCLGSALALSWIEVYTEVLLDLAPRLSLTGEARFLDSATLRATAHLPVRVSTPSHPASPESASC</sequence>